<gene>
    <name evidence="2" type="ORF">PBRA_003109</name>
    <name evidence="3" type="ORF">PLBR_LOCUS2803</name>
</gene>
<evidence type="ECO:0000313" key="5">
    <source>
        <dbReference type="Proteomes" id="UP000290189"/>
    </source>
</evidence>
<organism evidence="2 4">
    <name type="scientific">Plasmodiophora brassicae</name>
    <name type="common">Clubroot disease agent</name>
    <dbReference type="NCBI Taxonomy" id="37360"/>
    <lineage>
        <taxon>Eukaryota</taxon>
        <taxon>Sar</taxon>
        <taxon>Rhizaria</taxon>
        <taxon>Endomyxa</taxon>
        <taxon>Phytomyxea</taxon>
        <taxon>Plasmodiophorida</taxon>
        <taxon>Plasmodiophoridae</taxon>
        <taxon>Plasmodiophora</taxon>
    </lineage>
</organism>
<geneLocation type="mitochondrion" evidence="3"/>
<evidence type="ECO:0000313" key="2">
    <source>
        <dbReference type="EMBL" id="CEP03349.1"/>
    </source>
</evidence>
<dbReference type="Proteomes" id="UP000039324">
    <property type="component" value="Unassembled WGS sequence"/>
</dbReference>
<keyword evidence="4" id="KW-1185">Reference proteome</keyword>
<sequence length="302" mass="33182">MRLYTDPRGKSPNPSSGGARVAMASVPHHHSWSGAKPKPEVASWLRETASSQRKKRVDESPKCAPGTRNLGQHRIRPPVPWREEDDDDGSVTDFPAAKSGHSRSKPSSSPARRNQASVSRTEPSPSPARSQAGGNEDGQVADQEAILRLQLQRAKIELARAKASYLQSLAETERTRSRSVSVPKASRVEKQLEVIEEDNSKAESERAAFDTEWPGSASESEFGSHIDPDQCSQFSAASEQNPFAEIVKIDSDDEFLANAVRRGNGPVRPLYVDADQGKSGTMAKLRRRLQRVIFCARRTSDD</sequence>
<proteinExistence type="predicted"/>
<feature type="region of interest" description="Disordered" evidence="1">
    <location>
        <begin position="193"/>
        <end position="225"/>
    </location>
</feature>
<reference evidence="3 5" key="2">
    <citation type="submission" date="2018-03" db="EMBL/GenBank/DDBJ databases">
        <authorList>
            <person name="Fogelqvist J."/>
        </authorList>
    </citation>
    <scope>NUCLEOTIDE SEQUENCE [LARGE SCALE GENOMIC DNA]</scope>
</reference>
<reference evidence="2 4" key="1">
    <citation type="submission" date="2015-02" db="EMBL/GenBank/DDBJ databases">
        <authorList>
            <person name="Chooi Y.-H."/>
        </authorList>
    </citation>
    <scope>NUCLEOTIDE SEQUENCE [LARGE SCALE GENOMIC DNA]</scope>
    <source>
        <strain evidence="2">E3</strain>
    </source>
</reference>
<evidence type="ECO:0000313" key="4">
    <source>
        <dbReference type="Proteomes" id="UP000039324"/>
    </source>
</evidence>
<dbReference type="EMBL" id="CDSF01000144">
    <property type="protein sequence ID" value="CEP03349.1"/>
    <property type="molecule type" value="Genomic_DNA"/>
</dbReference>
<feature type="region of interest" description="Disordered" evidence="1">
    <location>
        <begin position="168"/>
        <end position="187"/>
    </location>
</feature>
<dbReference type="Proteomes" id="UP000290189">
    <property type="component" value="Unassembled WGS sequence"/>
</dbReference>
<evidence type="ECO:0000313" key="3">
    <source>
        <dbReference type="EMBL" id="SPQ95588.1"/>
    </source>
</evidence>
<dbReference type="AlphaFoldDB" id="A0A0G4J7K9"/>
<evidence type="ECO:0000256" key="1">
    <source>
        <dbReference type="SAM" id="MobiDB-lite"/>
    </source>
</evidence>
<feature type="compositionally biased region" description="Basic and acidic residues" evidence="1">
    <location>
        <begin position="193"/>
        <end position="209"/>
    </location>
</feature>
<protein>
    <submittedName>
        <fullName evidence="2">Uncharacterized protein</fullName>
    </submittedName>
</protein>
<keyword evidence="3" id="KW-0496">Mitochondrion</keyword>
<feature type="region of interest" description="Disordered" evidence="1">
    <location>
        <begin position="1"/>
        <end position="141"/>
    </location>
</feature>
<dbReference type="EMBL" id="OVEO01000004">
    <property type="protein sequence ID" value="SPQ95588.1"/>
    <property type="molecule type" value="Genomic_DNA"/>
</dbReference>
<accession>A0A0G4J7K9</accession>
<feature type="compositionally biased region" description="Polar residues" evidence="1">
    <location>
        <begin position="114"/>
        <end position="133"/>
    </location>
</feature>
<name>A0A0G4J7K9_PLABS</name>